<evidence type="ECO:0000313" key="3">
    <source>
        <dbReference type="Proteomes" id="UP000594688"/>
    </source>
</evidence>
<evidence type="ECO:0000313" key="2">
    <source>
        <dbReference type="EMBL" id="QPJ63454.1"/>
    </source>
</evidence>
<proteinExistence type="predicted"/>
<keyword evidence="1" id="KW-0378">Hydrolase</keyword>
<dbReference type="AlphaFoldDB" id="A0A7T0G1G7"/>
<dbReference type="GO" id="GO:0004668">
    <property type="term" value="F:protein-arginine deiminase activity"/>
    <property type="evidence" value="ECO:0007669"/>
    <property type="project" value="InterPro"/>
</dbReference>
<dbReference type="PANTHER" id="PTHR31377">
    <property type="entry name" value="AGMATINE DEIMINASE-RELATED"/>
    <property type="match status" value="1"/>
</dbReference>
<dbReference type="EMBL" id="CP048685">
    <property type="protein sequence ID" value="QPJ63454.1"/>
    <property type="molecule type" value="Genomic_DNA"/>
</dbReference>
<name>A0A7T0G1G7_9BACT</name>
<dbReference type="SUPFAM" id="SSF55909">
    <property type="entry name" value="Pentein"/>
    <property type="match status" value="1"/>
</dbReference>
<organism evidence="2 3">
    <name type="scientific">Candidatus Nitronauta litoralis</name>
    <dbReference type="NCBI Taxonomy" id="2705533"/>
    <lineage>
        <taxon>Bacteria</taxon>
        <taxon>Pseudomonadati</taxon>
        <taxon>Nitrospinota/Tectimicrobiota group</taxon>
        <taxon>Nitrospinota</taxon>
        <taxon>Nitrospinia</taxon>
        <taxon>Nitrospinales</taxon>
        <taxon>Nitrospinaceae</taxon>
        <taxon>Candidatus Nitronauta</taxon>
    </lineage>
</organism>
<dbReference type="GO" id="GO:0047632">
    <property type="term" value="F:agmatine deiminase activity"/>
    <property type="evidence" value="ECO:0007669"/>
    <property type="project" value="TreeGrafter"/>
</dbReference>
<dbReference type="InterPro" id="IPR007466">
    <property type="entry name" value="Peptidyl-Arg-deiminase_porph"/>
</dbReference>
<accession>A0A7T0G1G7</accession>
<gene>
    <name evidence="2" type="ORF">G3M70_16870</name>
</gene>
<dbReference type="PANTHER" id="PTHR31377:SF0">
    <property type="entry name" value="AGMATINE DEIMINASE-RELATED"/>
    <property type="match status" value="1"/>
</dbReference>
<dbReference type="GO" id="GO:0009446">
    <property type="term" value="P:putrescine biosynthetic process"/>
    <property type="evidence" value="ECO:0007669"/>
    <property type="project" value="InterPro"/>
</dbReference>
<sequence>MTESSTPQSCGFSMPAEWELHEATWLTWPHNEETWIGYTLDQVKSVYLEMIAALATGETVNLLVNDEAMQEKAAKRMVQKQIDLEKIKFFQIPTNDSWVRDYGPTFLSRETETGGTETAATLWKFNAWGNKYDYPLDTKAGKGVLDKIKVRTFEPELVLEGGSIEVNGQGTLVATRQSLLDPNRNLDIDENTIEQILKEYLGVTHIIWCDGQVEGDDTDGHIDNLVRFTDSQTVLALDETNEQDPNHDCIDKNLKALKKATDQDGRELNVISLPTPGLVREGEERLPASYANFYIGNNVVLLPVFDHPNDKEAENLLSRIFPDREVIPVNGKVLVSGLGGPHCLTQQQPIQFDF</sequence>
<dbReference type="Proteomes" id="UP000594688">
    <property type="component" value="Chromosome"/>
</dbReference>
<dbReference type="Pfam" id="PF04371">
    <property type="entry name" value="PAD_porph"/>
    <property type="match status" value="1"/>
</dbReference>
<reference evidence="2 3" key="1">
    <citation type="submission" date="2020-02" db="EMBL/GenBank/DDBJ databases">
        <title>Genomic and physiological characterization of two novel Nitrospinaceae genera.</title>
        <authorList>
            <person name="Mueller A.J."/>
            <person name="Jung M.-Y."/>
            <person name="Strachan C.R."/>
            <person name="Herbold C.W."/>
            <person name="Kirkegaard R.H."/>
            <person name="Daims H."/>
        </authorList>
    </citation>
    <scope>NUCLEOTIDE SEQUENCE [LARGE SCALE GENOMIC DNA]</scope>
    <source>
        <strain evidence="2">EB</strain>
    </source>
</reference>
<dbReference type="Gene3D" id="3.75.10.10">
    <property type="entry name" value="L-arginine/glycine Amidinotransferase, Chain A"/>
    <property type="match status" value="1"/>
</dbReference>
<protein>
    <submittedName>
        <fullName evidence="2">Agmatine deiminase family protein</fullName>
    </submittedName>
</protein>
<evidence type="ECO:0000256" key="1">
    <source>
        <dbReference type="ARBA" id="ARBA00022801"/>
    </source>
</evidence>
<dbReference type="KEGG" id="nli:G3M70_16870"/>